<dbReference type="EMBL" id="ML996331">
    <property type="protein sequence ID" value="KAF2727462.1"/>
    <property type="molecule type" value="Genomic_DNA"/>
</dbReference>
<gene>
    <name evidence="1" type="ORF">EJ04DRAFT_409779</name>
</gene>
<dbReference type="OrthoDB" id="3783833at2759"/>
<organism evidence="1 2">
    <name type="scientific">Polyplosphaeria fusca</name>
    <dbReference type="NCBI Taxonomy" id="682080"/>
    <lineage>
        <taxon>Eukaryota</taxon>
        <taxon>Fungi</taxon>
        <taxon>Dikarya</taxon>
        <taxon>Ascomycota</taxon>
        <taxon>Pezizomycotina</taxon>
        <taxon>Dothideomycetes</taxon>
        <taxon>Pleosporomycetidae</taxon>
        <taxon>Pleosporales</taxon>
        <taxon>Tetraplosphaeriaceae</taxon>
        <taxon>Polyplosphaeria</taxon>
    </lineage>
</organism>
<evidence type="ECO:0000313" key="2">
    <source>
        <dbReference type="Proteomes" id="UP000799444"/>
    </source>
</evidence>
<reference evidence="1" key="1">
    <citation type="journal article" date="2020" name="Stud. Mycol.">
        <title>101 Dothideomycetes genomes: a test case for predicting lifestyles and emergence of pathogens.</title>
        <authorList>
            <person name="Haridas S."/>
            <person name="Albert R."/>
            <person name="Binder M."/>
            <person name="Bloem J."/>
            <person name="Labutti K."/>
            <person name="Salamov A."/>
            <person name="Andreopoulos B."/>
            <person name="Baker S."/>
            <person name="Barry K."/>
            <person name="Bills G."/>
            <person name="Bluhm B."/>
            <person name="Cannon C."/>
            <person name="Castanera R."/>
            <person name="Culley D."/>
            <person name="Daum C."/>
            <person name="Ezra D."/>
            <person name="Gonzalez J."/>
            <person name="Henrissat B."/>
            <person name="Kuo A."/>
            <person name="Liang C."/>
            <person name="Lipzen A."/>
            <person name="Lutzoni F."/>
            <person name="Magnuson J."/>
            <person name="Mondo S."/>
            <person name="Nolan M."/>
            <person name="Ohm R."/>
            <person name="Pangilinan J."/>
            <person name="Park H.-J."/>
            <person name="Ramirez L."/>
            <person name="Alfaro M."/>
            <person name="Sun H."/>
            <person name="Tritt A."/>
            <person name="Yoshinaga Y."/>
            <person name="Zwiers L.-H."/>
            <person name="Turgeon B."/>
            <person name="Goodwin S."/>
            <person name="Spatafora J."/>
            <person name="Crous P."/>
            <person name="Grigoriev I."/>
        </authorList>
    </citation>
    <scope>NUCLEOTIDE SEQUENCE</scope>
    <source>
        <strain evidence="1">CBS 125425</strain>
    </source>
</reference>
<protein>
    <submittedName>
        <fullName evidence="1">Uncharacterized protein</fullName>
    </submittedName>
</protein>
<keyword evidence="2" id="KW-1185">Reference proteome</keyword>
<proteinExistence type="predicted"/>
<feature type="non-terminal residue" evidence="1">
    <location>
        <position position="216"/>
    </location>
</feature>
<accession>A0A9P4QMG4</accession>
<name>A0A9P4QMG4_9PLEO</name>
<sequence length="216" mass="24137">MLNLLEFPPSSPAALKAPCVIFAIQGNNVSGSLPGRVPKSMVLHFAPEMAKWVLPSPTGNPHPSLNALPGDFVGLNILEPITVTGLCWILLKMLEASRIKIPTEGFTPQPGLKTCVEVLFAWHKLGLHAAGVDALRMHMLTRLMFGPGVRVQTMDLMWRAFTHDSGLVFQTAHNYIRHVIENDYTAQEMTGFRDWIGADDERRTFFRNMETHFPSF</sequence>
<comment type="caution">
    <text evidence="1">The sequence shown here is derived from an EMBL/GenBank/DDBJ whole genome shotgun (WGS) entry which is preliminary data.</text>
</comment>
<evidence type="ECO:0000313" key="1">
    <source>
        <dbReference type="EMBL" id="KAF2727462.1"/>
    </source>
</evidence>
<dbReference type="AlphaFoldDB" id="A0A9P4QMG4"/>
<dbReference type="Proteomes" id="UP000799444">
    <property type="component" value="Unassembled WGS sequence"/>
</dbReference>